<evidence type="ECO:0000313" key="2">
    <source>
        <dbReference type="EMBL" id="GIQ79890.1"/>
    </source>
</evidence>
<dbReference type="AlphaFoldDB" id="A0A9K3GET0"/>
<dbReference type="Gene3D" id="2.30.29.30">
    <property type="entry name" value="Pleckstrin-homology domain (PH domain)/Phosphotyrosine-binding domain (PTB)"/>
    <property type="match status" value="1"/>
</dbReference>
<organism evidence="2 3">
    <name type="scientific">Kipferlia bialata</name>
    <dbReference type="NCBI Taxonomy" id="797122"/>
    <lineage>
        <taxon>Eukaryota</taxon>
        <taxon>Metamonada</taxon>
        <taxon>Carpediemonas-like organisms</taxon>
        <taxon>Kipferlia</taxon>
    </lineage>
</organism>
<dbReference type="Proteomes" id="UP000265618">
    <property type="component" value="Unassembled WGS sequence"/>
</dbReference>
<dbReference type="SMART" id="SM00233">
    <property type="entry name" value="PH"/>
    <property type="match status" value="1"/>
</dbReference>
<dbReference type="Pfam" id="PF00169">
    <property type="entry name" value="PH"/>
    <property type="match status" value="1"/>
</dbReference>
<name>A0A9K3GET0_9EUKA</name>
<proteinExistence type="predicted"/>
<reference evidence="2 3" key="1">
    <citation type="journal article" date="2018" name="PLoS ONE">
        <title>The draft genome of Kipferlia bialata reveals reductive genome evolution in fornicate parasites.</title>
        <authorList>
            <person name="Tanifuji G."/>
            <person name="Takabayashi S."/>
            <person name="Kume K."/>
            <person name="Takagi M."/>
            <person name="Nakayama T."/>
            <person name="Kamikawa R."/>
            <person name="Inagaki Y."/>
            <person name="Hashimoto T."/>
        </authorList>
    </citation>
    <scope>NUCLEOTIDE SEQUENCE [LARGE SCALE GENOMIC DNA]</scope>
    <source>
        <strain evidence="2">NY0173</strain>
    </source>
</reference>
<dbReference type="InterPro" id="IPR011993">
    <property type="entry name" value="PH-like_dom_sf"/>
</dbReference>
<gene>
    <name evidence="2" type="ORF">KIPB_000595</name>
</gene>
<feature type="domain" description="PH" evidence="1">
    <location>
        <begin position="34"/>
        <end position="137"/>
    </location>
</feature>
<dbReference type="SUPFAM" id="SSF50729">
    <property type="entry name" value="PH domain-like"/>
    <property type="match status" value="1"/>
</dbReference>
<dbReference type="EMBL" id="BDIP01000072">
    <property type="protein sequence ID" value="GIQ79890.1"/>
    <property type="molecule type" value="Genomic_DNA"/>
</dbReference>
<accession>A0A9K3GET0</accession>
<evidence type="ECO:0000259" key="1">
    <source>
        <dbReference type="PROSITE" id="PS50003"/>
    </source>
</evidence>
<dbReference type="InterPro" id="IPR001849">
    <property type="entry name" value="PH_domain"/>
</dbReference>
<sequence>MSLKNASLKPAKPAKAPADVTSIDYTPTDYLAMDVIKKGWMTKLRKGLMMSWQARFFVILPSELFWVNEPKGSGPVKVTNRLSFDHVTGITTQESKDVLHLIIAVDRPEEGAKQYTLCHESVDTLYEWEAALSAAVNTHREMSGGQGGRTANPLLAPPAPGRDWVADKWPLPPMEGEGERPSRHPCYDECLSTSDMDLGGVNLVTPSATETPYLSRNDCGKCLDYSNSQYMHRGDAKAAPSPTPPLVVYACADSIGNRANPFWERRTEAVVAVAEAYTVWRDVCTFYTWITSAPTNANSPVHEEHDQALPCAGSGYLATSNTLLCSKHRAITMDAFILPLAKRCNINVVEVFTPLAGIVWDDANRRIVCEKGKERFAEDAARIAGATWCVGNTDLVVGDTILREVMSEVGEEVVLPETEEGVTYISMPRTRSILNMGLADFVLPLPWANM</sequence>
<evidence type="ECO:0000313" key="3">
    <source>
        <dbReference type="Proteomes" id="UP000265618"/>
    </source>
</evidence>
<keyword evidence="3" id="KW-1185">Reference proteome</keyword>
<dbReference type="PROSITE" id="PS50003">
    <property type="entry name" value="PH_DOMAIN"/>
    <property type="match status" value="1"/>
</dbReference>
<protein>
    <recommendedName>
        <fullName evidence="1">PH domain-containing protein</fullName>
    </recommendedName>
</protein>
<comment type="caution">
    <text evidence="2">The sequence shown here is derived from an EMBL/GenBank/DDBJ whole genome shotgun (WGS) entry which is preliminary data.</text>
</comment>